<gene>
    <name evidence="1" type="ORF">PENNAL_c0415G04183</name>
</gene>
<sequence length="128" mass="13931">MDPSIGPGRPDLQIRPLRYNPVIDLGDGLHVYPLVPVSSVCACFARCNGAAFYDRPGERALTCEEIRFTTWSVEHDCEAALSELVLITGSRHTHASIGTCCSYAPAHDEECLIPGSFFVRASTFSGLE</sequence>
<keyword evidence="2" id="KW-1185">Reference proteome</keyword>
<dbReference type="AlphaFoldDB" id="A0A1V6W103"/>
<dbReference type="Proteomes" id="UP000191691">
    <property type="component" value="Unassembled WGS sequence"/>
</dbReference>
<evidence type="ECO:0000313" key="1">
    <source>
        <dbReference type="EMBL" id="OQE56539.1"/>
    </source>
</evidence>
<comment type="caution">
    <text evidence="1">The sequence shown here is derived from an EMBL/GenBank/DDBJ whole genome shotgun (WGS) entry which is preliminary data.</text>
</comment>
<organism evidence="1 2">
    <name type="scientific">Penicillium nalgiovense</name>
    <dbReference type="NCBI Taxonomy" id="60175"/>
    <lineage>
        <taxon>Eukaryota</taxon>
        <taxon>Fungi</taxon>
        <taxon>Dikarya</taxon>
        <taxon>Ascomycota</taxon>
        <taxon>Pezizomycotina</taxon>
        <taxon>Eurotiomycetes</taxon>
        <taxon>Eurotiomycetidae</taxon>
        <taxon>Eurotiales</taxon>
        <taxon>Aspergillaceae</taxon>
        <taxon>Penicillium</taxon>
    </lineage>
</organism>
<name>A0A1V6W103_PENNA</name>
<reference evidence="2" key="1">
    <citation type="journal article" date="2017" name="Nat. Microbiol.">
        <title>Global analysis of biosynthetic gene clusters reveals vast potential of secondary metabolite production in Penicillium species.</title>
        <authorList>
            <person name="Nielsen J.C."/>
            <person name="Grijseels S."/>
            <person name="Prigent S."/>
            <person name="Ji B."/>
            <person name="Dainat J."/>
            <person name="Nielsen K.F."/>
            <person name="Frisvad J.C."/>
            <person name="Workman M."/>
            <person name="Nielsen J."/>
        </authorList>
    </citation>
    <scope>NUCLEOTIDE SEQUENCE [LARGE SCALE GENOMIC DNA]</scope>
    <source>
        <strain evidence="2">IBT 13039</strain>
    </source>
</reference>
<evidence type="ECO:0000313" key="2">
    <source>
        <dbReference type="Proteomes" id="UP000191691"/>
    </source>
</evidence>
<proteinExistence type="predicted"/>
<dbReference type="EMBL" id="MOOB01000415">
    <property type="protein sequence ID" value="OQE56539.1"/>
    <property type="molecule type" value="Genomic_DNA"/>
</dbReference>
<protein>
    <submittedName>
        <fullName evidence="1">Uncharacterized protein</fullName>
    </submittedName>
</protein>
<accession>A0A1V6W103</accession>